<feature type="binding site" evidence="8">
    <location>
        <position position="83"/>
    </location>
    <ligand>
        <name>substrate</name>
    </ligand>
</feature>
<dbReference type="NCBIfam" id="NF003807">
    <property type="entry name" value="PRK05395.1-4"/>
    <property type="match status" value="1"/>
</dbReference>
<feature type="binding site" evidence="8">
    <location>
        <position position="77"/>
    </location>
    <ligand>
        <name>substrate</name>
    </ligand>
</feature>
<keyword evidence="7 8" id="KW-0456">Lyase</keyword>
<evidence type="ECO:0000256" key="3">
    <source>
        <dbReference type="ARBA" id="ARBA00004902"/>
    </source>
</evidence>
<dbReference type="EMBL" id="MUFR01000024">
    <property type="protein sequence ID" value="OOF33687.1"/>
    <property type="molecule type" value="Genomic_DNA"/>
</dbReference>
<sequence length="151" mass="16351">MPTRNHILVLNGPNLNLLGRREPEHYGSQTLAQIMAALEAQATGLALTLEHFQSNSEASLIDKIHQAMESVDFIIINPAALTHTSVALRDALLGVNIPFIEVHLSNVHAREPFRHHSYLSDKAVGVISGLGADGYEFALTAAARHLAFAAQ</sequence>
<dbReference type="EC" id="4.2.1.10" evidence="6 8"/>
<dbReference type="RefSeq" id="WP_077461892.1">
    <property type="nucleotide sequence ID" value="NZ_MUFR01000024.1"/>
</dbReference>
<proteinExistence type="inferred from homology"/>
<dbReference type="Proteomes" id="UP000189431">
    <property type="component" value="Unassembled WGS sequence"/>
</dbReference>
<evidence type="ECO:0000256" key="8">
    <source>
        <dbReference type="HAMAP-Rule" id="MF_00169"/>
    </source>
</evidence>
<dbReference type="PIRSF" id="PIRSF001399">
    <property type="entry name" value="DHquinase_II"/>
    <property type="match status" value="1"/>
</dbReference>
<comment type="subunit">
    <text evidence="5 8">Homododecamer.</text>
</comment>
<keyword evidence="8" id="KW-0057">Aromatic amino acid biosynthesis</keyword>
<feature type="binding site" evidence="8">
    <location>
        <position position="90"/>
    </location>
    <ligand>
        <name>substrate</name>
    </ligand>
</feature>
<dbReference type="HAMAP" id="MF_00169">
    <property type="entry name" value="AroQ"/>
    <property type="match status" value="1"/>
</dbReference>
<evidence type="ECO:0000256" key="5">
    <source>
        <dbReference type="ARBA" id="ARBA00011193"/>
    </source>
</evidence>
<dbReference type="NCBIfam" id="TIGR01088">
    <property type="entry name" value="aroQ"/>
    <property type="match status" value="1"/>
</dbReference>
<evidence type="ECO:0000256" key="7">
    <source>
        <dbReference type="ARBA" id="ARBA00023239"/>
    </source>
</evidence>
<feature type="active site" description="Proton acceptor" evidence="8">
    <location>
        <position position="26"/>
    </location>
</feature>
<dbReference type="NCBIfam" id="NF003805">
    <property type="entry name" value="PRK05395.1-2"/>
    <property type="match status" value="1"/>
</dbReference>
<dbReference type="InterPro" id="IPR001874">
    <property type="entry name" value="DHquinase_II"/>
</dbReference>
<dbReference type="SUPFAM" id="SSF52304">
    <property type="entry name" value="Type II 3-dehydroquinate dehydratase"/>
    <property type="match status" value="1"/>
</dbReference>
<feature type="binding site" evidence="8">
    <location>
        <begin position="104"/>
        <end position="105"/>
    </location>
    <ligand>
        <name>substrate</name>
    </ligand>
</feature>
<name>A0ABX3KRP1_SALCS</name>
<comment type="similarity">
    <text evidence="4 8">Belongs to the type-II 3-dehydroquinase family.</text>
</comment>
<keyword evidence="8" id="KW-0028">Amino-acid biosynthesis</keyword>
<feature type="site" description="Transition state stabilizer" evidence="8">
    <location>
        <position position="21"/>
    </location>
</feature>
<comment type="function">
    <text evidence="2 8">Catalyzes a trans-dehydration via an enolate intermediate.</text>
</comment>
<evidence type="ECO:0000256" key="2">
    <source>
        <dbReference type="ARBA" id="ARBA00003924"/>
    </source>
</evidence>
<dbReference type="PANTHER" id="PTHR21272:SF3">
    <property type="entry name" value="CATABOLIC 3-DEHYDROQUINASE"/>
    <property type="match status" value="1"/>
</dbReference>
<evidence type="ECO:0000256" key="1">
    <source>
        <dbReference type="ARBA" id="ARBA00001864"/>
    </source>
</evidence>
<comment type="catalytic activity">
    <reaction evidence="1 8">
        <text>3-dehydroquinate = 3-dehydroshikimate + H2O</text>
        <dbReference type="Rhea" id="RHEA:21096"/>
        <dbReference type="ChEBI" id="CHEBI:15377"/>
        <dbReference type="ChEBI" id="CHEBI:16630"/>
        <dbReference type="ChEBI" id="CHEBI:32364"/>
        <dbReference type="EC" id="4.2.1.10"/>
    </reaction>
</comment>
<dbReference type="NCBIfam" id="NF003806">
    <property type="entry name" value="PRK05395.1-3"/>
    <property type="match status" value="1"/>
</dbReference>
<gene>
    <name evidence="8" type="primary">aroQ</name>
    <name evidence="9" type="ORF">BZJ21_09595</name>
</gene>
<accession>A0ABX3KRP1</accession>
<dbReference type="InterPro" id="IPR036441">
    <property type="entry name" value="DHquinase_II_sf"/>
</dbReference>
<evidence type="ECO:0000256" key="4">
    <source>
        <dbReference type="ARBA" id="ARBA00011037"/>
    </source>
</evidence>
<dbReference type="InterPro" id="IPR018509">
    <property type="entry name" value="DHquinase_II_CS"/>
</dbReference>
<protein>
    <recommendedName>
        <fullName evidence="6 8">3-dehydroquinate dehydratase</fullName>
        <shortName evidence="8">3-dehydroquinase</shortName>
        <ecNumber evidence="6 8">4.2.1.10</ecNumber>
    </recommendedName>
    <alternativeName>
        <fullName evidence="8">Type II DHQase</fullName>
    </alternativeName>
</protein>
<reference evidence="10" key="1">
    <citation type="submission" date="2017-01" db="EMBL/GenBank/DDBJ databases">
        <title>Draft genome of the species Salinivibrio costicola subsp. alcaliphilus.</title>
        <authorList>
            <person name="Lopez-Hermoso C."/>
            <person name="De La Haba R."/>
            <person name="Sanchez-Porro C."/>
            <person name="Ventosa A."/>
        </authorList>
    </citation>
    <scope>NUCLEOTIDE SEQUENCE [LARGE SCALE GENOMIC DNA]</scope>
    <source>
        <strain evidence="10">CBH448</strain>
    </source>
</reference>
<keyword evidence="10" id="KW-1185">Reference proteome</keyword>
<dbReference type="PANTHER" id="PTHR21272">
    <property type="entry name" value="CATABOLIC 3-DEHYDROQUINASE"/>
    <property type="match status" value="1"/>
</dbReference>
<dbReference type="Gene3D" id="3.40.50.9100">
    <property type="entry name" value="Dehydroquinase, class II"/>
    <property type="match status" value="1"/>
</dbReference>
<dbReference type="Pfam" id="PF01220">
    <property type="entry name" value="DHquinase_II"/>
    <property type="match status" value="1"/>
</dbReference>
<evidence type="ECO:0000313" key="10">
    <source>
        <dbReference type="Proteomes" id="UP000189431"/>
    </source>
</evidence>
<feature type="active site" description="Proton donor" evidence="8">
    <location>
        <position position="103"/>
    </location>
</feature>
<dbReference type="PROSITE" id="PS01029">
    <property type="entry name" value="DEHYDROQUINASE_II"/>
    <property type="match status" value="1"/>
</dbReference>
<evidence type="ECO:0000256" key="6">
    <source>
        <dbReference type="ARBA" id="ARBA00012060"/>
    </source>
</evidence>
<evidence type="ECO:0000313" key="9">
    <source>
        <dbReference type="EMBL" id="OOF33687.1"/>
    </source>
</evidence>
<dbReference type="NCBIfam" id="NF003804">
    <property type="entry name" value="PRK05395.1-1"/>
    <property type="match status" value="1"/>
</dbReference>
<dbReference type="CDD" id="cd00466">
    <property type="entry name" value="DHQase_II"/>
    <property type="match status" value="1"/>
</dbReference>
<organism evidence="9 10">
    <name type="scientific">Salinivibrio costicola subsp. alcaliphilus</name>
    <dbReference type="NCBI Taxonomy" id="272773"/>
    <lineage>
        <taxon>Bacteria</taxon>
        <taxon>Pseudomonadati</taxon>
        <taxon>Pseudomonadota</taxon>
        <taxon>Gammaproteobacteria</taxon>
        <taxon>Vibrionales</taxon>
        <taxon>Vibrionaceae</taxon>
        <taxon>Salinivibrio</taxon>
    </lineage>
</organism>
<comment type="pathway">
    <text evidence="3 8">Metabolic intermediate biosynthesis; chorismate biosynthesis; chorismate from D-erythrose 4-phosphate and phosphoenolpyruvate: step 3/7.</text>
</comment>
<feature type="binding site" evidence="8">
    <location>
        <position position="114"/>
    </location>
    <ligand>
        <name>substrate</name>
    </ligand>
</feature>
<comment type="caution">
    <text evidence="9">The sequence shown here is derived from an EMBL/GenBank/DDBJ whole genome shotgun (WGS) entry which is preliminary data.</text>
</comment>